<proteinExistence type="inferred from homology"/>
<dbReference type="Proteomes" id="UP000280346">
    <property type="component" value="Unassembled WGS sequence"/>
</dbReference>
<evidence type="ECO:0000256" key="3">
    <source>
        <dbReference type="ARBA" id="ARBA00022670"/>
    </source>
</evidence>
<organism evidence="12 13">
    <name type="scientific">Azospirillum doebereinerae</name>
    <dbReference type="NCBI Taxonomy" id="92933"/>
    <lineage>
        <taxon>Bacteria</taxon>
        <taxon>Pseudomonadati</taxon>
        <taxon>Pseudomonadota</taxon>
        <taxon>Alphaproteobacteria</taxon>
        <taxon>Rhodospirillales</taxon>
        <taxon>Azospirillaceae</taxon>
        <taxon>Azospirillum</taxon>
    </lineage>
</organism>
<dbReference type="InterPro" id="IPR009045">
    <property type="entry name" value="Zn_M74/Hedgehog-like"/>
</dbReference>
<evidence type="ECO:0000256" key="5">
    <source>
        <dbReference type="ARBA" id="ARBA00022729"/>
    </source>
</evidence>
<evidence type="ECO:0000256" key="7">
    <source>
        <dbReference type="ARBA" id="ARBA00022833"/>
    </source>
</evidence>
<accession>A0A3S0V614</accession>
<keyword evidence="7" id="KW-0862">Zinc</keyword>
<evidence type="ECO:0000313" key="13">
    <source>
        <dbReference type="Proteomes" id="UP000280346"/>
    </source>
</evidence>
<sequence length="228" mass="24782">MPLKDHALAPPSVSLSLKRRELLIGCGVLVVMSDAALALPSAPRRLSLRNQHTGESFDGPYRDASGPLPDAMTDLAQVLRDHHANKVGPLDVGTLDFLADIMDVVGQPKATILSAFRTPETNAKLAAKSLGVAEHSQHLLGRALDVTFPARLPDAHRSALDLKRGGVGWYPRSHFLHIDTGPVRSWEMFGQGLEGLFASGVRGRPRTVAQRQALHRALARRQLLLGRR</sequence>
<keyword evidence="13" id="KW-1185">Reference proteome</keyword>
<keyword evidence="9" id="KW-0961">Cell wall biogenesis/degradation</keyword>
<dbReference type="GO" id="GO:0046872">
    <property type="term" value="F:metal ion binding"/>
    <property type="evidence" value="ECO:0007669"/>
    <property type="project" value="UniProtKB-KW"/>
</dbReference>
<comment type="caution">
    <text evidence="12">The sequence shown here is derived from an EMBL/GenBank/DDBJ whole genome shotgun (WGS) entry which is preliminary data.</text>
</comment>
<dbReference type="PANTHER" id="PTHR37425:SF1">
    <property type="entry name" value="OUTER MEMBRANE PROTEIN"/>
    <property type="match status" value="1"/>
</dbReference>
<dbReference type="Pfam" id="PF05951">
    <property type="entry name" value="Peptidase_M15_2"/>
    <property type="match status" value="1"/>
</dbReference>
<keyword evidence="5" id="KW-0732">Signal</keyword>
<dbReference type="OrthoDB" id="9782994at2"/>
<dbReference type="SUPFAM" id="SSF55166">
    <property type="entry name" value="Hedgehog/DD-peptidase"/>
    <property type="match status" value="1"/>
</dbReference>
<dbReference type="PANTHER" id="PTHR37425">
    <property type="match status" value="1"/>
</dbReference>
<dbReference type="Gene3D" id="3.30.1380.10">
    <property type="match status" value="1"/>
</dbReference>
<dbReference type="GO" id="GO:0008237">
    <property type="term" value="F:metallopeptidase activity"/>
    <property type="evidence" value="ECO:0007669"/>
    <property type="project" value="UniProtKB-KW"/>
</dbReference>
<evidence type="ECO:0000256" key="6">
    <source>
        <dbReference type="ARBA" id="ARBA00022801"/>
    </source>
</evidence>
<comment type="pathway">
    <text evidence="2">Cell wall biogenesis; cell wall polysaccharide biosynthesis.</text>
</comment>
<dbReference type="EMBL" id="RZIJ01000011">
    <property type="protein sequence ID" value="RUQ69783.1"/>
    <property type="molecule type" value="Genomic_DNA"/>
</dbReference>
<evidence type="ECO:0000256" key="8">
    <source>
        <dbReference type="ARBA" id="ARBA00023049"/>
    </source>
</evidence>
<keyword evidence="3" id="KW-0645">Protease</keyword>
<comment type="similarity">
    <text evidence="10">Belongs to the peptidase M15 family.</text>
</comment>
<evidence type="ECO:0000256" key="4">
    <source>
        <dbReference type="ARBA" id="ARBA00022723"/>
    </source>
</evidence>
<dbReference type="AlphaFoldDB" id="A0A3S0V614"/>
<gene>
    <name evidence="12" type="ORF">EJ913_15610</name>
</gene>
<evidence type="ECO:0000313" key="12">
    <source>
        <dbReference type="EMBL" id="RUQ69783.1"/>
    </source>
</evidence>
<keyword evidence="4" id="KW-0479">Metal-binding</keyword>
<reference evidence="12 13" key="1">
    <citation type="submission" date="2018-12" db="EMBL/GenBank/DDBJ databases">
        <authorList>
            <person name="Yang Y."/>
        </authorList>
    </citation>
    <scope>NUCLEOTIDE SEQUENCE [LARGE SCALE GENOMIC DNA]</scope>
    <source>
        <strain evidence="12 13">GSF71</strain>
    </source>
</reference>
<protein>
    <recommendedName>
        <fullName evidence="11">Murein endopeptidase K</fullName>
    </recommendedName>
</protein>
<evidence type="ECO:0000256" key="2">
    <source>
        <dbReference type="ARBA" id="ARBA00004776"/>
    </source>
</evidence>
<dbReference type="GO" id="GO:0071555">
    <property type="term" value="P:cell wall organization"/>
    <property type="evidence" value="ECO:0007669"/>
    <property type="project" value="UniProtKB-KW"/>
</dbReference>
<name>A0A3S0V614_9PROT</name>
<comment type="cofactor">
    <cofactor evidence="1">
        <name>Zn(2+)</name>
        <dbReference type="ChEBI" id="CHEBI:29105"/>
    </cofactor>
</comment>
<evidence type="ECO:0000256" key="11">
    <source>
        <dbReference type="ARBA" id="ARBA00093666"/>
    </source>
</evidence>
<evidence type="ECO:0000256" key="10">
    <source>
        <dbReference type="ARBA" id="ARBA00093448"/>
    </source>
</evidence>
<keyword evidence="8" id="KW-0482">Metalloprotease</keyword>
<evidence type="ECO:0000256" key="1">
    <source>
        <dbReference type="ARBA" id="ARBA00001947"/>
    </source>
</evidence>
<dbReference type="GO" id="GO:0006508">
    <property type="term" value="P:proteolysis"/>
    <property type="evidence" value="ECO:0007669"/>
    <property type="project" value="UniProtKB-KW"/>
</dbReference>
<dbReference type="InterPro" id="IPR010275">
    <property type="entry name" value="MepK"/>
</dbReference>
<keyword evidence="6" id="KW-0378">Hydrolase</keyword>
<evidence type="ECO:0000256" key="9">
    <source>
        <dbReference type="ARBA" id="ARBA00023316"/>
    </source>
</evidence>